<dbReference type="AlphaFoldDB" id="A0A9W9Z442"/>
<evidence type="ECO:0000313" key="3">
    <source>
        <dbReference type="Proteomes" id="UP001163046"/>
    </source>
</evidence>
<dbReference type="Gene3D" id="3.30.70.360">
    <property type="match status" value="1"/>
</dbReference>
<organism evidence="2 3">
    <name type="scientific">Desmophyllum pertusum</name>
    <dbReference type="NCBI Taxonomy" id="174260"/>
    <lineage>
        <taxon>Eukaryota</taxon>
        <taxon>Metazoa</taxon>
        <taxon>Cnidaria</taxon>
        <taxon>Anthozoa</taxon>
        <taxon>Hexacorallia</taxon>
        <taxon>Scleractinia</taxon>
        <taxon>Caryophylliina</taxon>
        <taxon>Caryophylliidae</taxon>
        <taxon>Desmophyllum</taxon>
    </lineage>
</organism>
<dbReference type="FunFam" id="3.30.70.360:FF:000004">
    <property type="entry name" value="Peptidase M20 domain-containing protein 2"/>
    <property type="match status" value="1"/>
</dbReference>
<dbReference type="InterPro" id="IPR011650">
    <property type="entry name" value="Peptidase_M20_dimer"/>
</dbReference>
<dbReference type="PANTHER" id="PTHR30575:SF0">
    <property type="entry name" value="XAA-ARG DIPEPTIDASE"/>
    <property type="match status" value="1"/>
</dbReference>
<dbReference type="GO" id="GO:0016805">
    <property type="term" value="F:dipeptidase activity"/>
    <property type="evidence" value="ECO:0007669"/>
    <property type="project" value="TreeGrafter"/>
</dbReference>
<evidence type="ECO:0000259" key="1">
    <source>
        <dbReference type="Pfam" id="PF07687"/>
    </source>
</evidence>
<accession>A0A9W9Z442</accession>
<comment type="caution">
    <text evidence="2">The sequence shown here is derived from an EMBL/GenBank/DDBJ whole genome shotgun (WGS) entry which is preliminary data.</text>
</comment>
<dbReference type="Proteomes" id="UP001163046">
    <property type="component" value="Unassembled WGS sequence"/>
</dbReference>
<dbReference type="SUPFAM" id="SSF55031">
    <property type="entry name" value="Bacterial exopeptidase dimerisation domain"/>
    <property type="match status" value="1"/>
</dbReference>
<dbReference type="SUPFAM" id="SSF53187">
    <property type="entry name" value="Zn-dependent exopeptidases"/>
    <property type="match status" value="1"/>
</dbReference>
<sequence>MIENGCFDEVDFCLMAHPKSFSCVYPTCLAMQDVQVTFHGVSSHASAFPWEGINALDAAVMAYNAVSVLRQQLKPTWRLHGVITDGGAKPNIIPEKASLEYYVRAPTEEELSDLREKVHRCFQSAAQATGCTVDINWNSMFYSNVATNKQLAELYQQNAEELHLSFPSREEQAKASFGSTDMGNVSHVKPSIHPFFDIETSAANHTHEFTAASGGVEAHARAVIQAKVMAMTALDVLCNDQVWESVVADFEKDHGRIKPRVT</sequence>
<evidence type="ECO:0000313" key="2">
    <source>
        <dbReference type="EMBL" id="KAJ7374631.1"/>
    </source>
</evidence>
<name>A0A9W9Z442_9CNID</name>
<dbReference type="PANTHER" id="PTHR30575">
    <property type="entry name" value="PEPTIDASE M20"/>
    <property type="match status" value="1"/>
</dbReference>
<dbReference type="OrthoDB" id="6119954at2759"/>
<dbReference type="EMBL" id="MU826827">
    <property type="protein sequence ID" value="KAJ7374631.1"/>
    <property type="molecule type" value="Genomic_DNA"/>
</dbReference>
<protein>
    <recommendedName>
        <fullName evidence="1">Peptidase M20 dimerisation domain-containing protein</fullName>
    </recommendedName>
</protein>
<keyword evidence="3" id="KW-1185">Reference proteome</keyword>
<dbReference type="Pfam" id="PF07687">
    <property type="entry name" value="M20_dimer"/>
    <property type="match status" value="1"/>
</dbReference>
<proteinExistence type="predicted"/>
<feature type="domain" description="Peptidase M20 dimerisation" evidence="1">
    <location>
        <begin position="34"/>
        <end position="126"/>
    </location>
</feature>
<reference evidence="2" key="1">
    <citation type="submission" date="2023-01" db="EMBL/GenBank/DDBJ databases">
        <title>Genome assembly of the deep-sea coral Lophelia pertusa.</title>
        <authorList>
            <person name="Herrera S."/>
            <person name="Cordes E."/>
        </authorList>
    </citation>
    <scope>NUCLEOTIDE SEQUENCE</scope>
    <source>
        <strain evidence="2">USNM1676648</strain>
        <tissue evidence="2">Polyp</tissue>
    </source>
</reference>
<dbReference type="InterPro" id="IPR052030">
    <property type="entry name" value="Peptidase_M20/M20A_hydrolases"/>
</dbReference>
<dbReference type="InterPro" id="IPR036264">
    <property type="entry name" value="Bact_exopeptidase_dim_dom"/>
</dbReference>
<gene>
    <name evidence="2" type="ORF">OS493_004970</name>
</gene>